<dbReference type="EC" id="4.1.3.40" evidence="4"/>
<dbReference type="EMBL" id="UOFM01000351">
    <property type="protein sequence ID" value="VAW80279.1"/>
    <property type="molecule type" value="Genomic_DNA"/>
</dbReference>
<name>A0A3B0Z1G3_9ZZZZ</name>
<evidence type="ECO:0000256" key="2">
    <source>
        <dbReference type="ARBA" id="ARBA00022688"/>
    </source>
</evidence>
<keyword evidence="2" id="KW-0831">Ubiquinone biosynthesis</keyword>
<protein>
    <submittedName>
        <fullName evidence="4">Chorismate--pyruvate lyase</fullName>
        <ecNumber evidence="4">4.1.3.40</ecNumber>
    </submittedName>
</protein>
<dbReference type="HAMAP" id="MF_01632">
    <property type="entry name" value="UbiC"/>
    <property type="match status" value="1"/>
</dbReference>
<dbReference type="InterPro" id="IPR007440">
    <property type="entry name" value="Chorismate--pyruvate_lyase"/>
</dbReference>
<accession>A0A3B0Z1G3</accession>
<dbReference type="GO" id="GO:0006744">
    <property type="term" value="P:ubiquinone biosynthetic process"/>
    <property type="evidence" value="ECO:0007669"/>
    <property type="project" value="UniProtKB-KW"/>
</dbReference>
<keyword evidence="4" id="KW-0670">Pyruvate</keyword>
<dbReference type="GO" id="GO:0008813">
    <property type="term" value="F:chorismate lyase activity"/>
    <property type="evidence" value="ECO:0007669"/>
    <property type="project" value="UniProtKB-EC"/>
</dbReference>
<dbReference type="Pfam" id="PF04345">
    <property type="entry name" value="Chor_lyase"/>
    <property type="match status" value="1"/>
</dbReference>
<organism evidence="4">
    <name type="scientific">hydrothermal vent metagenome</name>
    <dbReference type="NCBI Taxonomy" id="652676"/>
    <lineage>
        <taxon>unclassified sequences</taxon>
        <taxon>metagenomes</taxon>
        <taxon>ecological metagenomes</taxon>
    </lineage>
</organism>
<gene>
    <name evidence="4" type="ORF">MNBD_GAMMA14-1023</name>
</gene>
<keyword evidence="1" id="KW-0963">Cytoplasm</keyword>
<evidence type="ECO:0000256" key="1">
    <source>
        <dbReference type="ARBA" id="ARBA00022490"/>
    </source>
</evidence>
<dbReference type="AlphaFoldDB" id="A0A3B0Z1G3"/>
<evidence type="ECO:0000313" key="4">
    <source>
        <dbReference type="EMBL" id="VAW80279.1"/>
    </source>
</evidence>
<proteinExistence type="inferred from homology"/>
<dbReference type="SUPFAM" id="SSF64288">
    <property type="entry name" value="Chorismate lyase-like"/>
    <property type="match status" value="1"/>
</dbReference>
<sequence length="189" mass="21361">MVSRSTASCTAPRWRGHQRWLRQQLPDVLRTWLLDKGSLTDRLKCACPGNFSLRVLDEVWQRPQLDEARVLNMSVTALAWVRQVQLLCDGKPWVFARTIVPVTTLSGAQRRLAYLGNRPLGAYLFADPGMQRSPVQLARITRGSRLFEDAVQGLARKPQAIWGRRSVFRVGGKPLLVSEIFLPAIESAR</sequence>
<evidence type="ECO:0000256" key="3">
    <source>
        <dbReference type="ARBA" id="ARBA00023239"/>
    </source>
</evidence>
<dbReference type="Gene3D" id="3.40.1410.10">
    <property type="entry name" value="Chorismate lyase-like"/>
    <property type="match status" value="1"/>
</dbReference>
<dbReference type="InterPro" id="IPR028978">
    <property type="entry name" value="Chorismate_lyase_/UTRA_dom_sf"/>
</dbReference>
<keyword evidence="3 4" id="KW-0456">Lyase</keyword>
<reference evidence="4" key="1">
    <citation type="submission" date="2018-06" db="EMBL/GenBank/DDBJ databases">
        <authorList>
            <person name="Zhirakovskaya E."/>
        </authorList>
    </citation>
    <scope>NUCLEOTIDE SEQUENCE</scope>
</reference>
<dbReference type="GO" id="GO:0005829">
    <property type="term" value="C:cytosol"/>
    <property type="evidence" value="ECO:0007669"/>
    <property type="project" value="TreeGrafter"/>
</dbReference>
<dbReference type="PANTHER" id="PTHR38683">
    <property type="entry name" value="CHORISMATE PYRUVATE-LYASE"/>
    <property type="match status" value="1"/>
</dbReference>
<dbReference type="PANTHER" id="PTHR38683:SF1">
    <property type="entry name" value="CHORISMATE PYRUVATE-LYASE"/>
    <property type="match status" value="1"/>
</dbReference>